<evidence type="ECO:0000313" key="1">
    <source>
        <dbReference type="EMBL" id="EKC25558.1"/>
    </source>
</evidence>
<sequence length="242" mass="26705">MSASSRNETTLVSFEDIDAGFSIQDRVLLGALSTVGALVALALMLRFMKQPCKHRLDNKDSDKKEYDKFSSSLSLEDGSSDVSCKTSSSGFSESSGMSSQGTQISYCSSEFSLQSDQRSLSFSQSLPDLTGKNTKSFNILSPAVFALSSDYTKSSSQIIGKTDDYSSKEKDSIKSLTSSLQTNDKRKTTVAHAYGKFMPKYYKSIPEIDKSLDPAKIILSRRHKLFGSFSKIENYVRSPCRR</sequence>
<dbReference type="InParanoid" id="K1PV36"/>
<dbReference type="AlphaFoldDB" id="K1PV36"/>
<dbReference type="HOGENOM" id="CLU_1148153_0_0_1"/>
<name>K1PV36_MAGGI</name>
<reference evidence="1" key="1">
    <citation type="journal article" date="2012" name="Nature">
        <title>The oyster genome reveals stress adaptation and complexity of shell formation.</title>
        <authorList>
            <person name="Zhang G."/>
            <person name="Fang X."/>
            <person name="Guo X."/>
            <person name="Li L."/>
            <person name="Luo R."/>
            <person name="Xu F."/>
            <person name="Yang P."/>
            <person name="Zhang L."/>
            <person name="Wang X."/>
            <person name="Qi H."/>
            <person name="Xiong Z."/>
            <person name="Que H."/>
            <person name="Xie Y."/>
            <person name="Holland P.W."/>
            <person name="Paps J."/>
            <person name="Zhu Y."/>
            <person name="Wu F."/>
            <person name="Chen Y."/>
            <person name="Wang J."/>
            <person name="Peng C."/>
            <person name="Meng J."/>
            <person name="Yang L."/>
            <person name="Liu J."/>
            <person name="Wen B."/>
            <person name="Zhang N."/>
            <person name="Huang Z."/>
            <person name="Zhu Q."/>
            <person name="Feng Y."/>
            <person name="Mount A."/>
            <person name="Hedgecock D."/>
            <person name="Xu Z."/>
            <person name="Liu Y."/>
            <person name="Domazet-Loso T."/>
            <person name="Du Y."/>
            <person name="Sun X."/>
            <person name="Zhang S."/>
            <person name="Liu B."/>
            <person name="Cheng P."/>
            <person name="Jiang X."/>
            <person name="Li J."/>
            <person name="Fan D."/>
            <person name="Wang W."/>
            <person name="Fu W."/>
            <person name="Wang T."/>
            <person name="Wang B."/>
            <person name="Zhang J."/>
            <person name="Peng Z."/>
            <person name="Li Y."/>
            <person name="Li N."/>
            <person name="Wang J."/>
            <person name="Chen M."/>
            <person name="He Y."/>
            <person name="Tan F."/>
            <person name="Song X."/>
            <person name="Zheng Q."/>
            <person name="Huang R."/>
            <person name="Yang H."/>
            <person name="Du X."/>
            <person name="Chen L."/>
            <person name="Yang M."/>
            <person name="Gaffney P.M."/>
            <person name="Wang S."/>
            <person name="Luo L."/>
            <person name="She Z."/>
            <person name="Ming Y."/>
            <person name="Huang W."/>
            <person name="Zhang S."/>
            <person name="Huang B."/>
            <person name="Zhang Y."/>
            <person name="Qu T."/>
            <person name="Ni P."/>
            <person name="Miao G."/>
            <person name="Wang J."/>
            <person name="Wang Q."/>
            <person name="Steinberg C.E."/>
            <person name="Wang H."/>
            <person name="Li N."/>
            <person name="Qian L."/>
            <person name="Zhang G."/>
            <person name="Li Y."/>
            <person name="Yang H."/>
            <person name="Liu X."/>
            <person name="Wang J."/>
            <person name="Yin Y."/>
            <person name="Wang J."/>
        </authorList>
    </citation>
    <scope>NUCLEOTIDE SEQUENCE [LARGE SCALE GENOMIC DNA]</scope>
    <source>
        <strain evidence="1">05x7-T-G4-1.051#20</strain>
    </source>
</reference>
<protein>
    <submittedName>
        <fullName evidence="1">Uncharacterized protein</fullName>
    </submittedName>
</protein>
<accession>K1PV36</accession>
<proteinExistence type="predicted"/>
<gene>
    <name evidence="1" type="ORF">CGI_10005076</name>
</gene>
<organism evidence="1">
    <name type="scientific">Magallana gigas</name>
    <name type="common">Pacific oyster</name>
    <name type="synonym">Crassostrea gigas</name>
    <dbReference type="NCBI Taxonomy" id="29159"/>
    <lineage>
        <taxon>Eukaryota</taxon>
        <taxon>Metazoa</taxon>
        <taxon>Spiralia</taxon>
        <taxon>Lophotrochozoa</taxon>
        <taxon>Mollusca</taxon>
        <taxon>Bivalvia</taxon>
        <taxon>Autobranchia</taxon>
        <taxon>Pteriomorphia</taxon>
        <taxon>Ostreida</taxon>
        <taxon>Ostreoidea</taxon>
        <taxon>Ostreidae</taxon>
        <taxon>Magallana</taxon>
    </lineage>
</organism>
<dbReference type="EMBL" id="JH817895">
    <property type="protein sequence ID" value="EKC25558.1"/>
    <property type="molecule type" value="Genomic_DNA"/>
</dbReference>